<proteinExistence type="predicted"/>
<dbReference type="EMBL" id="QTSX02004992">
    <property type="protein sequence ID" value="KAJ9062754.1"/>
    <property type="molecule type" value="Genomic_DNA"/>
</dbReference>
<evidence type="ECO:0000313" key="2">
    <source>
        <dbReference type="Proteomes" id="UP001165960"/>
    </source>
</evidence>
<keyword evidence="2" id="KW-1185">Reference proteome</keyword>
<comment type="caution">
    <text evidence="1">The sequence shown here is derived from an EMBL/GenBank/DDBJ whole genome shotgun (WGS) entry which is preliminary data.</text>
</comment>
<name>A0ACC2SK22_9FUNG</name>
<sequence length="120" mass="12682">MVEVCCCLPARPVALSWGRGGAPFLSFGAGRAPSQFPFSRGGVVPPVPRGGGGAPRRGGPRVPGGFLFFSRLPFLLLPPARPAFFAPSSFLAPPPPINKQVFTSSNYCNVQRFIVSEVPL</sequence>
<protein>
    <submittedName>
        <fullName evidence="1">Uncharacterized protein</fullName>
    </submittedName>
</protein>
<dbReference type="Proteomes" id="UP001165960">
    <property type="component" value="Unassembled WGS sequence"/>
</dbReference>
<accession>A0ACC2SK22</accession>
<organism evidence="1 2">
    <name type="scientific">Entomophthora muscae</name>
    <dbReference type="NCBI Taxonomy" id="34485"/>
    <lineage>
        <taxon>Eukaryota</taxon>
        <taxon>Fungi</taxon>
        <taxon>Fungi incertae sedis</taxon>
        <taxon>Zoopagomycota</taxon>
        <taxon>Entomophthoromycotina</taxon>
        <taxon>Entomophthoromycetes</taxon>
        <taxon>Entomophthorales</taxon>
        <taxon>Entomophthoraceae</taxon>
        <taxon>Entomophthora</taxon>
    </lineage>
</organism>
<evidence type="ECO:0000313" key="1">
    <source>
        <dbReference type="EMBL" id="KAJ9062754.1"/>
    </source>
</evidence>
<reference evidence="1" key="1">
    <citation type="submission" date="2022-04" db="EMBL/GenBank/DDBJ databases">
        <title>Genome of the entomopathogenic fungus Entomophthora muscae.</title>
        <authorList>
            <person name="Elya C."/>
            <person name="Lovett B.R."/>
            <person name="Lee E."/>
            <person name="Macias A.M."/>
            <person name="Hajek A.E."/>
            <person name="De Bivort B.L."/>
            <person name="Kasson M.T."/>
            <person name="De Fine Licht H.H."/>
            <person name="Stajich J.E."/>
        </authorList>
    </citation>
    <scope>NUCLEOTIDE SEQUENCE</scope>
    <source>
        <strain evidence="1">Berkeley</strain>
    </source>
</reference>
<gene>
    <name evidence="1" type="ORF">DSO57_1007413</name>
</gene>